<protein>
    <recommendedName>
        <fullName evidence="4 12">Adenosine kinase</fullName>
        <shortName evidence="12">AK</shortName>
        <ecNumber evidence="4 12">2.7.1.20</ecNumber>
    </recommendedName>
    <alternativeName>
        <fullName evidence="12">Adenosine 5'-phosphotransferase</fullName>
    </alternativeName>
</protein>
<dbReference type="AlphaFoldDB" id="A0A507DYH2"/>
<dbReference type="EC" id="2.7.1.20" evidence="4 12"/>
<dbReference type="PROSITE" id="PS00584">
    <property type="entry name" value="PFKB_KINASES_2"/>
    <property type="match status" value="1"/>
</dbReference>
<name>A0A507DYH2_9FUNG</name>
<keyword evidence="9 12" id="KW-0067">ATP-binding</keyword>
<evidence type="ECO:0000256" key="10">
    <source>
        <dbReference type="ARBA" id="ARBA00022842"/>
    </source>
</evidence>
<evidence type="ECO:0000313" key="15">
    <source>
        <dbReference type="Proteomes" id="UP000318582"/>
    </source>
</evidence>
<dbReference type="Gene3D" id="3.30.1110.10">
    <property type="match status" value="1"/>
</dbReference>
<accession>A0A507DYH2</accession>
<dbReference type="GO" id="GO:0004001">
    <property type="term" value="F:adenosine kinase activity"/>
    <property type="evidence" value="ECO:0007669"/>
    <property type="project" value="UniProtKB-UniRule"/>
</dbReference>
<dbReference type="GO" id="GO:0006169">
    <property type="term" value="P:adenosine salvage"/>
    <property type="evidence" value="ECO:0007669"/>
    <property type="project" value="UniProtKB-ARBA"/>
</dbReference>
<dbReference type="InterPro" id="IPR001805">
    <property type="entry name" value="Adenokinase"/>
</dbReference>
<dbReference type="UniPathway" id="UPA00588">
    <property type="reaction ID" value="UER00659"/>
</dbReference>
<comment type="cofactor">
    <cofactor evidence="1 12">
        <name>Mg(2+)</name>
        <dbReference type="ChEBI" id="CHEBI:18420"/>
    </cofactor>
</comment>
<dbReference type="InterPro" id="IPR002173">
    <property type="entry name" value="Carboh/pur_kinase_PfkB_CS"/>
</dbReference>
<keyword evidence="8 12" id="KW-0418">Kinase</keyword>
<dbReference type="PANTHER" id="PTHR45769:SF3">
    <property type="entry name" value="ADENOSINE KINASE"/>
    <property type="match status" value="1"/>
</dbReference>
<dbReference type="GO" id="GO:0005524">
    <property type="term" value="F:ATP binding"/>
    <property type="evidence" value="ECO:0007669"/>
    <property type="project" value="UniProtKB-UniRule"/>
</dbReference>
<evidence type="ECO:0000256" key="12">
    <source>
        <dbReference type="RuleBase" id="RU368116"/>
    </source>
</evidence>
<dbReference type="Proteomes" id="UP000318582">
    <property type="component" value="Unassembled WGS sequence"/>
</dbReference>
<dbReference type="GO" id="GO:0005829">
    <property type="term" value="C:cytosol"/>
    <property type="evidence" value="ECO:0007669"/>
    <property type="project" value="TreeGrafter"/>
</dbReference>
<comment type="pathway">
    <text evidence="2 12">Purine metabolism; AMP biosynthesis via salvage pathway; AMP from adenosine: step 1/1.</text>
</comment>
<dbReference type="InterPro" id="IPR029056">
    <property type="entry name" value="Ribokinase-like"/>
</dbReference>
<evidence type="ECO:0000256" key="11">
    <source>
        <dbReference type="PIRSR" id="PIRSR601805-1"/>
    </source>
</evidence>
<comment type="catalytic activity">
    <reaction evidence="12">
        <text>adenosine + ATP = AMP + ADP + H(+)</text>
        <dbReference type="Rhea" id="RHEA:20824"/>
        <dbReference type="ChEBI" id="CHEBI:15378"/>
        <dbReference type="ChEBI" id="CHEBI:16335"/>
        <dbReference type="ChEBI" id="CHEBI:30616"/>
        <dbReference type="ChEBI" id="CHEBI:456215"/>
        <dbReference type="ChEBI" id="CHEBI:456216"/>
        <dbReference type="EC" id="2.7.1.20"/>
    </reaction>
</comment>
<dbReference type="InterPro" id="IPR011611">
    <property type="entry name" value="PfkB_dom"/>
</dbReference>
<comment type="caution">
    <text evidence="14">The sequence shown here is derived from an EMBL/GenBank/DDBJ whole genome shotgun (WGS) entry which is preliminary data.</text>
</comment>
<dbReference type="GO" id="GO:0005634">
    <property type="term" value="C:nucleus"/>
    <property type="evidence" value="ECO:0007669"/>
    <property type="project" value="TreeGrafter"/>
</dbReference>
<dbReference type="PRINTS" id="PR00989">
    <property type="entry name" value="ADENOKINASE"/>
</dbReference>
<organism evidence="14 15">
    <name type="scientific">Powellomyces hirtus</name>
    <dbReference type="NCBI Taxonomy" id="109895"/>
    <lineage>
        <taxon>Eukaryota</taxon>
        <taxon>Fungi</taxon>
        <taxon>Fungi incertae sedis</taxon>
        <taxon>Chytridiomycota</taxon>
        <taxon>Chytridiomycota incertae sedis</taxon>
        <taxon>Chytridiomycetes</taxon>
        <taxon>Spizellomycetales</taxon>
        <taxon>Powellomycetaceae</taxon>
        <taxon>Powellomyces</taxon>
    </lineage>
</organism>
<keyword evidence="7 12" id="KW-0547">Nucleotide-binding</keyword>
<dbReference type="SUPFAM" id="SSF53613">
    <property type="entry name" value="Ribokinase-like"/>
    <property type="match status" value="1"/>
</dbReference>
<keyword evidence="15" id="KW-1185">Reference proteome</keyword>
<dbReference type="Gene3D" id="3.40.1190.20">
    <property type="match status" value="1"/>
</dbReference>
<dbReference type="FunFam" id="3.40.1190.20:FF:000006">
    <property type="entry name" value="Adenosine kinase 2"/>
    <property type="match status" value="1"/>
</dbReference>
<proteinExistence type="inferred from homology"/>
<dbReference type="PANTHER" id="PTHR45769">
    <property type="entry name" value="ADENOSINE KINASE"/>
    <property type="match status" value="1"/>
</dbReference>
<dbReference type="EMBL" id="QEAQ01000081">
    <property type="protein sequence ID" value="TPX56237.1"/>
    <property type="molecule type" value="Genomic_DNA"/>
</dbReference>
<comment type="similarity">
    <text evidence="3 12">Belongs to the carbohydrate kinase PfkB family.</text>
</comment>
<comment type="function">
    <text evidence="12">ATP dependent phosphorylation of adenosine and other related nucleoside analogs to monophosphate derivatives.</text>
</comment>
<evidence type="ECO:0000256" key="2">
    <source>
        <dbReference type="ARBA" id="ARBA00004801"/>
    </source>
</evidence>
<gene>
    <name evidence="14" type="primary">ADO1</name>
    <name evidence="14" type="ORF">PhCBS80983_g04695</name>
</gene>
<reference evidence="14 15" key="1">
    <citation type="journal article" date="2019" name="Sci. Rep.">
        <title>Comparative genomics of chytrid fungi reveal insights into the obligate biotrophic and pathogenic lifestyle of Synchytrium endobioticum.</title>
        <authorList>
            <person name="van de Vossenberg B.T.L.H."/>
            <person name="Warris S."/>
            <person name="Nguyen H.D.T."/>
            <person name="van Gent-Pelzer M.P.E."/>
            <person name="Joly D.L."/>
            <person name="van de Geest H.C."/>
            <person name="Bonants P.J.M."/>
            <person name="Smith D.S."/>
            <person name="Levesque C.A."/>
            <person name="van der Lee T.A.J."/>
        </authorList>
    </citation>
    <scope>NUCLEOTIDE SEQUENCE [LARGE SCALE GENOMIC DNA]</scope>
    <source>
        <strain evidence="14 15">CBS 809.83</strain>
    </source>
</reference>
<evidence type="ECO:0000259" key="13">
    <source>
        <dbReference type="Pfam" id="PF00294"/>
    </source>
</evidence>
<dbReference type="GO" id="GO:0044209">
    <property type="term" value="P:AMP salvage"/>
    <property type="evidence" value="ECO:0007669"/>
    <property type="project" value="UniProtKB-UniRule"/>
</dbReference>
<dbReference type="CDD" id="cd01168">
    <property type="entry name" value="adenosine_kinase"/>
    <property type="match status" value="1"/>
</dbReference>
<evidence type="ECO:0000256" key="1">
    <source>
        <dbReference type="ARBA" id="ARBA00001946"/>
    </source>
</evidence>
<evidence type="ECO:0000256" key="9">
    <source>
        <dbReference type="ARBA" id="ARBA00022840"/>
    </source>
</evidence>
<evidence type="ECO:0000313" key="14">
    <source>
        <dbReference type="EMBL" id="TPX56237.1"/>
    </source>
</evidence>
<dbReference type="FunFam" id="3.30.1110.10:FF:000001">
    <property type="entry name" value="Adenosine kinase a"/>
    <property type="match status" value="1"/>
</dbReference>
<evidence type="ECO:0000256" key="8">
    <source>
        <dbReference type="ARBA" id="ARBA00022777"/>
    </source>
</evidence>
<keyword evidence="10 12" id="KW-0460">Magnesium</keyword>
<keyword evidence="6 12" id="KW-0660">Purine salvage</keyword>
<dbReference type="GO" id="GO:0006144">
    <property type="term" value="P:purine nucleobase metabolic process"/>
    <property type="evidence" value="ECO:0007669"/>
    <property type="project" value="TreeGrafter"/>
</dbReference>
<dbReference type="Pfam" id="PF00294">
    <property type="entry name" value="PfkB"/>
    <property type="match status" value="1"/>
</dbReference>
<feature type="domain" description="Carbohydrate kinase PfkB" evidence="13">
    <location>
        <begin position="27"/>
        <end position="335"/>
    </location>
</feature>
<sequence>MSNSPIFLGIGNPLLDISARVDPSFLTKYNLKSNDAILAADEHKPLYKELVDNYPVEYVAGGATQNSMRGAQWLLPANQTVYIGCVGKDKNVEILRDAAAKDGLRTEYLEDENTPTGVCAVMITGNERSMVTDLHAANNYKIDHLKKPEVWKLVEDAKFYYTSGFFLTVNPPSAMLIAEHAAKTNKVFTMNLSAPFISQFFTEPLDALLPYVDIVFGNEAEAAAYAEAHKWGAISVKEVAKKIAALPKVNTKRPRIVVFTQGGEPTILVKEDHIQEFPIIAIPKENIVDTNGAGDAFVAGFMAQYVQGKDLETALSCGNYVANIVIQRSGPTYPREAHAFKTNA</sequence>
<evidence type="ECO:0000256" key="6">
    <source>
        <dbReference type="ARBA" id="ARBA00022726"/>
    </source>
</evidence>
<dbReference type="STRING" id="109895.A0A507DYH2"/>
<evidence type="ECO:0000256" key="3">
    <source>
        <dbReference type="ARBA" id="ARBA00010688"/>
    </source>
</evidence>
<keyword evidence="5 12" id="KW-0808">Transferase</keyword>
<feature type="active site" description="Proton acceptor" evidence="11">
    <location>
        <position position="295"/>
    </location>
</feature>
<evidence type="ECO:0000256" key="4">
    <source>
        <dbReference type="ARBA" id="ARBA00012119"/>
    </source>
</evidence>
<evidence type="ECO:0000256" key="7">
    <source>
        <dbReference type="ARBA" id="ARBA00022741"/>
    </source>
</evidence>
<evidence type="ECO:0000256" key="5">
    <source>
        <dbReference type="ARBA" id="ARBA00022679"/>
    </source>
</evidence>